<protein>
    <recommendedName>
        <fullName evidence="4">Sulfotransferase domain-containing protein</fullName>
    </recommendedName>
</protein>
<evidence type="ECO:0000313" key="1">
    <source>
        <dbReference type="EMBL" id="ESO07033.1"/>
    </source>
</evidence>
<name>T1FMV9_HELRO</name>
<dbReference type="STRING" id="6412.T1FMV9"/>
<dbReference type="PANTHER" id="PTHR48419:SF1">
    <property type="entry name" value="SULFOTRANSFERASE DOMAIN-CONTAINING PROTEIN"/>
    <property type="match status" value="1"/>
</dbReference>
<dbReference type="EMBL" id="AMQM01003776">
    <property type="status" value="NOT_ANNOTATED_CDS"/>
    <property type="molecule type" value="Genomic_DNA"/>
</dbReference>
<dbReference type="SUPFAM" id="SSF52540">
    <property type="entry name" value="P-loop containing nucleoside triphosphate hydrolases"/>
    <property type="match status" value="1"/>
</dbReference>
<accession>T1FMV9</accession>
<dbReference type="EMBL" id="KB096275">
    <property type="protein sequence ID" value="ESO07033.1"/>
    <property type="molecule type" value="Genomic_DNA"/>
</dbReference>
<sequence length="273" mass="32058">MSASSSSSKSQVRVFLWAVPRSISTAFFRAMMNKSNCKVILEPFSKAYYFGHERVSKRYMVEPSQEGCLFKDIKAQCEEKFPEYETVFVKDMAYYLTEKLDTVSYIPDNFVHTFLLRDPHKSVYSLYKMSLNKDLTGWDHFNAEEVGFKELYQMFKLVTEQLGQEAIIVDADDLLKHPEVIFRLYCNKVGMKFEERMLNWEETPQDLSVFQEWMPWFEGVLTSNTFQPSATKPKSPMIMPDLPRHVQKAIDDNMVYYNKLYALRLKPNLLQVS</sequence>
<organism evidence="2 3">
    <name type="scientific">Helobdella robusta</name>
    <name type="common">Californian leech</name>
    <dbReference type="NCBI Taxonomy" id="6412"/>
    <lineage>
        <taxon>Eukaryota</taxon>
        <taxon>Metazoa</taxon>
        <taxon>Spiralia</taxon>
        <taxon>Lophotrochozoa</taxon>
        <taxon>Annelida</taxon>
        <taxon>Clitellata</taxon>
        <taxon>Hirudinea</taxon>
        <taxon>Rhynchobdellida</taxon>
        <taxon>Glossiphoniidae</taxon>
        <taxon>Helobdella</taxon>
    </lineage>
</organism>
<dbReference type="OrthoDB" id="416710at2759"/>
<dbReference type="InterPro" id="IPR053226">
    <property type="entry name" value="Pyrrolopyrazine_biosynth_F"/>
</dbReference>
<dbReference type="InterPro" id="IPR027417">
    <property type="entry name" value="P-loop_NTPase"/>
</dbReference>
<dbReference type="eggNOG" id="ENOG502S4EU">
    <property type="taxonomic scope" value="Eukaryota"/>
</dbReference>
<reference evidence="3" key="1">
    <citation type="submission" date="2012-12" db="EMBL/GenBank/DDBJ databases">
        <authorList>
            <person name="Hellsten U."/>
            <person name="Grimwood J."/>
            <person name="Chapman J.A."/>
            <person name="Shapiro H."/>
            <person name="Aerts A."/>
            <person name="Otillar R.P."/>
            <person name="Terry A.Y."/>
            <person name="Boore J.L."/>
            <person name="Simakov O."/>
            <person name="Marletaz F."/>
            <person name="Cho S.-J."/>
            <person name="Edsinger-Gonzales E."/>
            <person name="Havlak P."/>
            <person name="Kuo D.-H."/>
            <person name="Larsson T."/>
            <person name="Lv J."/>
            <person name="Arendt D."/>
            <person name="Savage R."/>
            <person name="Osoegawa K."/>
            <person name="de Jong P."/>
            <person name="Lindberg D.R."/>
            <person name="Seaver E.C."/>
            <person name="Weisblat D.A."/>
            <person name="Putnam N.H."/>
            <person name="Grigoriev I.V."/>
            <person name="Rokhsar D.S."/>
        </authorList>
    </citation>
    <scope>NUCLEOTIDE SEQUENCE</scope>
</reference>
<dbReference type="AlphaFoldDB" id="T1FMV9"/>
<dbReference type="Pfam" id="PF19798">
    <property type="entry name" value="Sulfotransfer_5"/>
    <property type="match status" value="1"/>
</dbReference>
<evidence type="ECO:0000313" key="2">
    <source>
        <dbReference type="EnsemblMetazoa" id="HelroP185489"/>
    </source>
</evidence>
<dbReference type="CTD" id="20210158"/>
<dbReference type="GeneID" id="20210158"/>
<dbReference type="KEGG" id="hro:HELRODRAFT_185489"/>
<evidence type="ECO:0008006" key="4">
    <source>
        <dbReference type="Google" id="ProtNLM"/>
    </source>
</evidence>
<dbReference type="Gene3D" id="3.40.50.300">
    <property type="entry name" value="P-loop containing nucleotide triphosphate hydrolases"/>
    <property type="match status" value="1"/>
</dbReference>
<gene>
    <name evidence="2" type="primary">20210158</name>
    <name evidence="1" type="ORF">HELRODRAFT_185489</name>
</gene>
<reference evidence="2" key="3">
    <citation type="submission" date="2015-06" db="UniProtKB">
        <authorList>
            <consortium name="EnsemblMetazoa"/>
        </authorList>
    </citation>
    <scope>IDENTIFICATION</scope>
</reference>
<reference evidence="1 3" key="2">
    <citation type="journal article" date="2013" name="Nature">
        <title>Insights into bilaterian evolution from three spiralian genomes.</title>
        <authorList>
            <person name="Simakov O."/>
            <person name="Marletaz F."/>
            <person name="Cho S.J."/>
            <person name="Edsinger-Gonzales E."/>
            <person name="Havlak P."/>
            <person name="Hellsten U."/>
            <person name="Kuo D.H."/>
            <person name="Larsson T."/>
            <person name="Lv J."/>
            <person name="Arendt D."/>
            <person name="Savage R."/>
            <person name="Osoegawa K."/>
            <person name="de Jong P."/>
            <person name="Grimwood J."/>
            <person name="Chapman J.A."/>
            <person name="Shapiro H."/>
            <person name="Aerts A."/>
            <person name="Otillar R.P."/>
            <person name="Terry A.Y."/>
            <person name="Boore J.L."/>
            <person name="Grigoriev I.V."/>
            <person name="Lindberg D.R."/>
            <person name="Seaver E.C."/>
            <person name="Weisblat D.A."/>
            <person name="Putnam N.H."/>
            <person name="Rokhsar D.S."/>
        </authorList>
    </citation>
    <scope>NUCLEOTIDE SEQUENCE</scope>
</reference>
<dbReference type="RefSeq" id="XP_009015129.1">
    <property type="nucleotide sequence ID" value="XM_009016881.1"/>
</dbReference>
<dbReference type="EnsemblMetazoa" id="HelroT185489">
    <property type="protein sequence ID" value="HelroP185489"/>
    <property type="gene ID" value="HelroG185489"/>
</dbReference>
<keyword evidence="3" id="KW-1185">Reference proteome</keyword>
<dbReference type="HOGENOM" id="CLU_033907_1_1_1"/>
<dbReference type="EMBL" id="AMQM01003775">
    <property type="status" value="NOT_ANNOTATED_CDS"/>
    <property type="molecule type" value="Genomic_DNA"/>
</dbReference>
<dbReference type="OMA" id="YYFGHER"/>
<dbReference type="InParanoid" id="T1FMV9"/>
<dbReference type="PANTHER" id="PTHR48419">
    <property type="entry name" value="SULFOTRANSFERASE DOMAIN-CONTAINING PROTEIN"/>
    <property type="match status" value="1"/>
</dbReference>
<dbReference type="Proteomes" id="UP000015101">
    <property type="component" value="Unassembled WGS sequence"/>
</dbReference>
<evidence type="ECO:0000313" key="3">
    <source>
        <dbReference type="Proteomes" id="UP000015101"/>
    </source>
</evidence>
<proteinExistence type="predicted"/>